<accession>A0ABP7AKZ7</accession>
<gene>
    <name evidence="3" type="ORF">GCM10022223_61210</name>
</gene>
<protein>
    <submittedName>
        <fullName evidence="3">SDR family oxidoreductase</fullName>
    </submittedName>
</protein>
<organism evidence="3 4">
    <name type="scientific">Kineosporia mesophila</name>
    <dbReference type="NCBI Taxonomy" id="566012"/>
    <lineage>
        <taxon>Bacteria</taxon>
        <taxon>Bacillati</taxon>
        <taxon>Actinomycetota</taxon>
        <taxon>Actinomycetes</taxon>
        <taxon>Kineosporiales</taxon>
        <taxon>Kineosporiaceae</taxon>
        <taxon>Kineosporia</taxon>
    </lineage>
</organism>
<evidence type="ECO:0000313" key="4">
    <source>
        <dbReference type="Proteomes" id="UP001501074"/>
    </source>
</evidence>
<dbReference type="Pfam" id="PF13561">
    <property type="entry name" value="adh_short_C2"/>
    <property type="match status" value="1"/>
</dbReference>
<evidence type="ECO:0000256" key="2">
    <source>
        <dbReference type="ARBA" id="ARBA00023002"/>
    </source>
</evidence>
<dbReference type="InterPro" id="IPR051122">
    <property type="entry name" value="SDR_DHRS6-like"/>
</dbReference>
<sequence length="236" mass="24070">MSLSPSARVVIIGGTSGIGLAVAHQVAATGARVIIGSRSPQSVEQALTGLPENASGAAVDVTDPASLQEFLDAAGPFDHLAYTAGDELVRGPISSYDPERAAAFFDVRFFRALDAVRLARPHLHERGSITLTAGAAALHGGPGRALGGAVGGAVIAAARSLAVELAPVRVNVIAPGLVRTPLFRDLPASFFEQAGEATLLGRVAEPEDVAQAFVAAMEQDYLTGNVTVVDGGSVLK</sequence>
<dbReference type="Gene3D" id="3.40.50.720">
    <property type="entry name" value="NAD(P)-binding Rossmann-like Domain"/>
    <property type="match status" value="1"/>
</dbReference>
<dbReference type="SUPFAM" id="SSF51735">
    <property type="entry name" value="NAD(P)-binding Rossmann-fold domains"/>
    <property type="match status" value="1"/>
</dbReference>
<proteinExistence type="inferred from homology"/>
<evidence type="ECO:0000256" key="1">
    <source>
        <dbReference type="ARBA" id="ARBA00006484"/>
    </source>
</evidence>
<dbReference type="EMBL" id="BAAAZO010000012">
    <property type="protein sequence ID" value="GAA3634615.1"/>
    <property type="molecule type" value="Genomic_DNA"/>
</dbReference>
<evidence type="ECO:0000313" key="3">
    <source>
        <dbReference type="EMBL" id="GAA3634615.1"/>
    </source>
</evidence>
<dbReference type="PANTHER" id="PTHR43477">
    <property type="entry name" value="DIHYDROANTICAPSIN 7-DEHYDROGENASE"/>
    <property type="match status" value="1"/>
</dbReference>
<keyword evidence="2" id="KW-0560">Oxidoreductase</keyword>
<reference evidence="4" key="1">
    <citation type="journal article" date="2019" name="Int. J. Syst. Evol. Microbiol.">
        <title>The Global Catalogue of Microorganisms (GCM) 10K type strain sequencing project: providing services to taxonomists for standard genome sequencing and annotation.</title>
        <authorList>
            <consortium name="The Broad Institute Genomics Platform"/>
            <consortium name="The Broad Institute Genome Sequencing Center for Infectious Disease"/>
            <person name="Wu L."/>
            <person name="Ma J."/>
        </authorList>
    </citation>
    <scope>NUCLEOTIDE SEQUENCE [LARGE SCALE GENOMIC DNA]</scope>
    <source>
        <strain evidence="4">JCM 16902</strain>
    </source>
</reference>
<dbReference type="RefSeq" id="WP_231489250.1">
    <property type="nucleotide sequence ID" value="NZ_BAAAZO010000012.1"/>
</dbReference>
<name>A0ABP7AKZ7_9ACTN</name>
<comment type="caution">
    <text evidence="3">The sequence shown here is derived from an EMBL/GenBank/DDBJ whole genome shotgun (WGS) entry which is preliminary data.</text>
</comment>
<comment type="similarity">
    <text evidence="1">Belongs to the short-chain dehydrogenases/reductases (SDR) family.</text>
</comment>
<dbReference type="Proteomes" id="UP001501074">
    <property type="component" value="Unassembled WGS sequence"/>
</dbReference>
<keyword evidence="4" id="KW-1185">Reference proteome</keyword>
<dbReference type="InterPro" id="IPR002347">
    <property type="entry name" value="SDR_fam"/>
</dbReference>
<dbReference type="PRINTS" id="PR00081">
    <property type="entry name" value="GDHRDH"/>
</dbReference>
<dbReference type="PANTHER" id="PTHR43477:SF1">
    <property type="entry name" value="DIHYDROANTICAPSIN 7-DEHYDROGENASE"/>
    <property type="match status" value="1"/>
</dbReference>
<dbReference type="InterPro" id="IPR036291">
    <property type="entry name" value="NAD(P)-bd_dom_sf"/>
</dbReference>